<evidence type="ECO:0000256" key="1">
    <source>
        <dbReference type="SAM" id="MobiDB-lite"/>
    </source>
</evidence>
<feature type="compositionally biased region" description="Basic residues" evidence="1">
    <location>
        <begin position="1"/>
        <end position="14"/>
    </location>
</feature>
<feature type="region of interest" description="Disordered" evidence="1">
    <location>
        <begin position="1"/>
        <end position="20"/>
    </location>
</feature>
<dbReference type="AlphaFoldDB" id="A0A8B8XVD8"/>
<accession>A0A8B8XVD8</accession>
<gene>
    <name evidence="3" type="primary">ANKMY1</name>
</gene>
<keyword evidence="2" id="KW-1185">Reference proteome</keyword>
<sequence length="303" mass="32681">MGVRGGGRRPRLSKPGKPDSCTLSCAERRLASGLRCVCATGLRGPCAVGSKTRDMEDRYSSISYYEIPNADNSENQVEEGGSVPAAAGTPESSMLGAKRFIPEAPEGEKEEPEGPLREQDLKEAYIELIWGVQEWQDGCVYRGEFGLDVKLGCGEFSWPTGEDSVLQTLLRVWPLRWGAPHALHPLLRDPDLQRILRDQSLERLPQEGLPLTDGHRENTSSSVHKGTLAATWQRATEVCNPEAATQVEVLIFHLQSRVSVWAPTCLYRAPGGAGPAGTGATPGLEAGWAGEHAVAAGQGSREA</sequence>
<dbReference type="OrthoDB" id="48314at2759"/>
<proteinExistence type="predicted"/>
<organism evidence="2 3">
    <name type="scientific">Balaenoptera musculus</name>
    <name type="common">Blue whale</name>
    <dbReference type="NCBI Taxonomy" id="9771"/>
    <lineage>
        <taxon>Eukaryota</taxon>
        <taxon>Metazoa</taxon>
        <taxon>Chordata</taxon>
        <taxon>Craniata</taxon>
        <taxon>Vertebrata</taxon>
        <taxon>Euteleostomi</taxon>
        <taxon>Mammalia</taxon>
        <taxon>Eutheria</taxon>
        <taxon>Laurasiatheria</taxon>
        <taxon>Artiodactyla</taxon>
        <taxon>Whippomorpha</taxon>
        <taxon>Cetacea</taxon>
        <taxon>Mysticeti</taxon>
        <taxon>Balaenopteridae</taxon>
        <taxon>Balaenoptera</taxon>
    </lineage>
</organism>
<protein>
    <submittedName>
        <fullName evidence="3">Ankyrin repeat and MYND domain-containing protein 1</fullName>
    </submittedName>
</protein>
<name>A0A8B8XVD8_BALMU</name>
<feature type="region of interest" description="Disordered" evidence="1">
    <location>
        <begin position="70"/>
        <end position="95"/>
    </location>
</feature>
<evidence type="ECO:0000313" key="2">
    <source>
        <dbReference type="Proteomes" id="UP000694857"/>
    </source>
</evidence>
<dbReference type="PANTHER" id="PTHR15897">
    <property type="entry name" value="ANKYRIN REPEAT AND MYND DOMAIN PROTEIN 1"/>
    <property type="match status" value="1"/>
</dbReference>
<dbReference type="RefSeq" id="XP_036713579.1">
    <property type="nucleotide sequence ID" value="XM_036857684.1"/>
</dbReference>
<dbReference type="CTD" id="51281"/>
<evidence type="ECO:0000313" key="3">
    <source>
        <dbReference type="RefSeq" id="XP_036713579.1"/>
    </source>
</evidence>
<dbReference type="PANTHER" id="PTHR15897:SF2">
    <property type="entry name" value="ANKYRIN REPEAT AND MYND DOMAIN-CONTAINING PROTEIN 1"/>
    <property type="match status" value="1"/>
</dbReference>
<reference evidence="3" key="1">
    <citation type="submission" date="2025-08" db="UniProtKB">
        <authorList>
            <consortium name="RefSeq"/>
        </authorList>
    </citation>
    <scope>IDENTIFICATION</scope>
    <source>
        <tissue evidence="3">Epidermis and Blubber</tissue>
    </source>
</reference>
<dbReference type="GeneID" id="118898005"/>
<dbReference type="KEGG" id="bmus:118898005"/>
<dbReference type="InterPro" id="IPR053064">
    <property type="entry name" value="Ankyrin-MYND_domain-protein"/>
</dbReference>
<dbReference type="Proteomes" id="UP000694857">
    <property type="component" value="Chromosome 7"/>
</dbReference>